<keyword evidence="5" id="KW-1185">Reference proteome</keyword>
<dbReference type="Gene3D" id="1.20.120.20">
    <property type="entry name" value="Apolipoprotein"/>
    <property type="match status" value="2"/>
</dbReference>
<dbReference type="OrthoDB" id="6431667at2759"/>
<comment type="caution">
    <text evidence="4">The sequence shown here is derived from an EMBL/GenBank/DDBJ whole genome shotgun (WGS) entry which is preliminary data.</text>
</comment>
<evidence type="ECO:0000313" key="5">
    <source>
        <dbReference type="Proteomes" id="UP000886998"/>
    </source>
</evidence>
<sequence length="584" mass="68306">MISTKTRDFVKSMLLLLIKEVTFYSERIKLRVCESAVLSSYRWEPQQMYIRLQVTAAWHFGINTFPCHSASHLRNYWQQVAMKFLALLFLAGLALSSAIPVPSYEQDVNSNALEDFYLDLALEADDEETLNELKNKLRERFQEILEKIKDAIENGKVVKGEYLEKLKEIREKLRDLKGDLSEKAKELLEKLKEKAKDYWNKLLEKLKPEKRDVDEAFYADDDTINELKNKLRERFQEILEKVKEAIEKGKVVKGEYLEKLKEIREKLRDLKLNQVLKNCEDLKGDLSEKAKELLEKLKEKAKDYWNKLLEKLKPEKRAAFEVEFADEDPKTELGKKLKEHLDDILSKLKEAIENGKTVRRRPKELLKQLKEKAKDYWKKILDKLTGKETRAAADDDVKGEIEKTLRESLDRILEKIKEAIDNGKVVKEDTLNKVLCYRNSSTENLRKRPKRTTGKKILSEFGKTVHGIRGRLLLREEERGPSRTSTKMELLQDTQEIVPGEIHQVRRMGQVSSTKGLEKSKTKLENFLEDSRGSKQGRCREALDSSGAPQGRFRQSLYDELRRNQAFLRNKHRLSLFKMLHEPL</sequence>
<accession>A0A8X6WS91</accession>
<dbReference type="GO" id="GO:0042981">
    <property type="term" value="P:regulation of apoptotic process"/>
    <property type="evidence" value="ECO:0007669"/>
    <property type="project" value="InterPro"/>
</dbReference>
<evidence type="ECO:0000256" key="1">
    <source>
        <dbReference type="SAM" id="Coils"/>
    </source>
</evidence>
<keyword evidence="1" id="KW-0175">Coiled coil</keyword>
<feature type="domain" description="CARD" evidence="3">
    <location>
        <begin position="122"/>
        <end position="207"/>
    </location>
</feature>
<organism evidence="4 5">
    <name type="scientific">Trichonephila inaurata madagascariensis</name>
    <dbReference type="NCBI Taxonomy" id="2747483"/>
    <lineage>
        <taxon>Eukaryota</taxon>
        <taxon>Metazoa</taxon>
        <taxon>Ecdysozoa</taxon>
        <taxon>Arthropoda</taxon>
        <taxon>Chelicerata</taxon>
        <taxon>Arachnida</taxon>
        <taxon>Araneae</taxon>
        <taxon>Araneomorphae</taxon>
        <taxon>Entelegynae</taxon>
        <taxon>Araneoidea</taxon>
        <taxon>Nephilidae</taxon>
        <taxon>Trichonephila</taxon>
        <taxon>Trichonephila inaurata</taxon>
    </lineage>
</organism>
<gene>
    <name evidence="4" type="ORF">TNIN_199181</name>
</gene>
<feature type="coiled-coil region" evidence="1">
    <location>
        <begin position="127"/>
        <end position="197"/>
    </location>
</feature>
<proteinExistence type="predicted"/>
<evidence type="ECO:0000313" key="4">
    <source>
        <dbReference type="EMBL" id="GFY39642.1"/>
    </source>
</evidence>
<dbReference type="InterPro" id="IPR001315">
    <property type="entry name" value="CARD"/>
</dbReference>
<protein>
    <recommendedName>
        <fullName evidence="3">CARD domain-containing protein</fullName>
    </recommendedName>
</protein>
<feature type="coiled-coil region" evidence="1">
    <location>
        <begin position="228"/>
        <end position="303"/>
    </location>
</feature>
<dbReference type="PROSITE" id="PS50209">
    <property type="entry name" value="CARD"/>
    <property type="match status" value="1"/>
</dbReference>
<dbReference type="EMBL" id="BMAV01001467">
    <property type="protein sequence ID" value="GFY39642.1"/>
    <property type="molecule type" value="Genomic_DNA"/>
</dbReference>
<feature type="compositionally biased region" description="Basic and acidic residues" evidence="2">
    <location>
        <begin position="530"/>
        <end position="543"/>
    </location>
</feature>
<name>A0A8X6WS91_9ARAC</name>
<dbReference type="SUPFAM" id="SSF48371">
    <property type="entry name" value="ARM repeat"/>
    <property type="match status" value="1"/>
</dbReference>
<evidence type="ECO:0000259" key="3">
    <source>
        <dbReference type="PROSITE" id="PS50209"/>
    </source>
</evidence>
<feature type="region of interest" description="Disordered" evidence="2">
    <location>
        <begin position="530"/>
        <end position="551"/>
    </location>
</feature>
<dbReference type="AlphaFoldDB" id="A0A8X6WS91"/>
<dbReference type="InterPro" id="IPR016024">
    <property type="entry name" value="ARM-type_fold"/>
</dbReference>
<reference evidence="4" key="1">
    <citation type="submission" date="2020-08" db="EMBL/GenBank/DDBJ databases">
        <title>Multicomponent nature underlies the extraordinary mechanical properties of spider dragline silk.</title>
        <authorList>
            <person name="Kono N."/>
            <person name="Nakamura H."/>
            <person name="Mori M."/>
            <person name="Yoshida Y."/>
            <person name="Ohtoshi R."/>
            <person name="Malay A.D."/>
            <person name="Moran D.A.P."/>
            <person name="Tomita M."/>
            <person name="Numata K."/>
            <person name="Arakawa K."/>
        </authorList>
    </citation>
    <scope>NUCLEOTIDE SEQUENCE</scope>
</reference>
<evidence type="ECO:0000256" key="2">
    <source>
        <dbReference type="SAM" id="MobiDB-lite"/>
    </source>
</evidence>
<dbReference type="Proteomes" id="UP000886998">
    <property type="component" value="Unassembled WGS sequence"/>
</dbReference>